<dbReference type="Proteomes" id="UP000325105">
    <property type="component" value="Unassembled WGS sequence"/>
</dbReference>
<reference evidence="2 3" key="1">
    <citation type="submission" date="2019-07" db="EMBL/GenBank/DDBJ databases">
        <title>Genomic Encyclopedia of Archaeal and Bacterial Type Strains, Phase II (KMG-II): from individual species to whole genera.</title>
        <authorList>
            <person name="Goeker M."/>
        </authorList>
    </citation>
    <scope>NUCLEOTIDE SEQUENCE [LARGE SCALE GENOMIC DNA]</scope>
    <source>
        <strain evidence="2 3">DSM 18850</strain>
    </source>
</reference>
<proteinExistence type="predicted"/>
<name>A0A5S5D6Y9_9SPHI</name>
<dbReference type="RefSeq" id="WP_148909419.1">
    <property type="nucleotide sequence ID" value="NZ_VNHX01000018.1"/>
</dbReference>
<protein>
    <submittedName>
        <fullName evidence="2">Uncharacterized protein DUF4359</fullName>
    </submittedName>
</protein>
<accession>A0A5S5D6Y9</accession>
<feature type="chain" id="PRO_5024438257" evidence="1">
    <location>
        <begin position="22"/>
        <end position="122"/>
    </location>
</feature>
<evidence type="ECO:0000313" key="2">
    <source>
        <dbReference type="EMBL" id="TYP91760.1"/>
    </source>
</evidence>
<dbReference type="AlphaFoldDB" id="A0A5S5D6Y9"/>
<keyword evidence="1" id="KW-0732">Signal</keyword>
<sequence>MSKTRIFALSVIILMLAAVFTNPTKEQHEEAVKAKVLTLLQAAPTEKNSDAINFGIQLFGGTLIDQFLNEHIKVDNFYLFSLTKVRWENQETIIGGGAFKQIWLSPKIDEKAEEIVQIIKGR</sequence>
<gene>
    <name evidence="2" type="ORF">BC792_1186</name>
</gene>
<dbReference type="EMBL" id="VNHX01000018">
    <property type="protein sequence ID" value="TYP91760.1"/>
    <property type="molecule type" value="Genomic_DNA"/>
</dbReference>
<dbReference type="OrthoDB" id="997828at2"/>
<keyword evidence="3" id="KW-1185">Reference proteome</keyword>
<feature type="signal peptide" evidence="1">
    <location>
        <begin position="1"/>
        <end position="21"/>
    </location>
</feature>
<evidence type="ECO:0000256" key="1">
    <source>
        <dbReference type="SAM" id="SignalP"/>
    </source>
</evidence>
<organism evidence="2 3">
    <name type="scientific">Sphingobacterium allocomposti</name>
    <dbReference type="NCBI Taxonomy" id="415956"/>
    <lineage>
        <taxon>Bacteria</taxon>
        <taxon>Pseudomonadati</taxon>
        <taxon>Bacteroidota</taxon>
        <taxon>Sphingobacteriia</taxon>
        <taxon>Sphingobacteriales</taxon>
        <taxon>Sphingobacteriaceae</taxon>
        <taxon>Sphingobacterium</taxon>
    </lineage>
</organism>
<evidence type="ECO:0000313" key="3">
    <source>
        <dbReference type="Proteomes" id="UP000325105"/>
    </source>
</evidence>
<comment type="caution">
    <text evidence="2">The sequence shown here is derived from an EMBL/GenBank/DDBJ whole genome shotgun (WGS) entry which is preliminary data.</text>
</comment>